<proteinExistence type="predicted"/>
<keyword evidence="2" id="KW-1185">Reference proteome</keyword>
<dbReference type="Proteomes" id="UP001175226">
    <property type="component" value="Unassembled WGS sequence"/>
</dbReference>
<sequence>MYHVPASKTHGTMKVLQAVAHKFGGLAAARCEEDFDHALNLAHRPYISSQLASISILWLLGHGLELQLDEEPAWGMIGFGRSIALCTISAKDALNCLNTSSSGFSDLPEVLFMVNNAGIMQTQQQQTIQVAATAIQGRSYNNASESGHFFLSTTPLLPTPALLLSGAMWLAHGPGPQPQRQETLAHGPSMTGSIYDVNVPLRHHR</sequence>
<organism evidence="1 2">
    <name type="scientific">Armillaria borealis</name>
    <dbReference type="NCBI Taxonomy" id="47425"/>
    <lineage>
        <taxon>Eukaryota</taxon>
        <taxon>Fungi</taxon>
        <taxon>Dikarya</taxon>
        <taxon>Basidiomycota</taxon>
        <taxon>Agaricomycotina</taxon>
        <taxon>Agaricomycetes</taxon>
        <taxon>Agaricomycetidae</taxon>
        <taxon>Agaricales</taxon>
        <taxon>Marasmiineae</taxon>
        <taxon>Physalacriaceae</taxon>
        <taxon>Armillaria</taxon>
    </lineage>
</organism>
<evidence type="ECO:0000313" key="2">
    <source>
        <dbReference type="Proteomes" id="UP001175226"/>
    </source>
</evidence>
<comment type="caution">
    <text evidence="1">The sequence shown here is derived from an EMBL/GenBank/DDBJ whole genome shotgun (WGS) entry which is preliminary data.</text>
</comment>
<protein>
    <submittedName>
        <fullName evidence="1">Uncharacterized protein</fullName>
    </submittedName>
</protein>
<dbReference type="AlphaFoldDB" id="A0AA39MVD3"/>
<dbReference type="EMBL" id="JAUEPT010000012">
    <property type="protein sequence ID" value="KAK0447230.1"/>
    <property type="molecule type" value="Genomic_DNA"/>
</dbReference>
<name>A0AA39MVD3_9AGAR</name>
<accession>A0AA39MVD3</accession>
<gene>
    <name evidence="1" type="ORF">EV421DRAFT_1733782</name>
</gene>
<reference evidence="1" key="1">
    <citation type="submission" date="2023-06" db="EMBL/GenBank/DDBJ databases">
        <authorList>
            <consortium name="Lawrence Berkeley National Laboratory"/>
            <person name="Ahrendt S."/>
            <person name="Sahu N."/>
            <person name="Indic B."/>
            <person name="Wong-Bajracharya J."/>
            <person name="Merenyi Z."/>
            <person name="Ke H.-M."/>
            <person name="Monk M."/>
            <person name="Kocsube S."/>
            <person name="Drula E."/>
            <person name="Lipzen A."/>
            <person name="Balint B."/>
            <person name="Henrissat B."/>
            <person name="Andreopoulos B."/>
            <person name="Martin F.M."/>
            <person name="Harder C.B."/>
            <person name="Rigling D."/>
            <person name="Ford K.L."/>
            <person name="Foster G.D."/>
            <person name="Pangilinan J."/>
            <person name="Papanicolaou A."/>
            <person name="Barry K."/>
            <person name="LaButti K."/>
            <person name="Viragh M."/>
            <person name="Koriabine M."/>
            <person name="Yan M."/>
            <person name="Riley R."/>
            <person name="Champramary S."/>
            <person name="Plett K.L."/>
            <person name="Tsai I.J."/>
            <person name="Slot J."/>
            <person name="Sipos G."/>
            <person name="Plett J."/>
            <person name="Nagy L.G."/>
            <person name="Grigoriev I.V."/>
        </authorList>
    </citation>
    <scope>NUCLEOTIDE SEQUENCE</scope>
    <source>
        <strain evidence="1">FPL87.14</strain>
    </source>
</reference>
<evidence type="ECO:0000313" key="1">
    <source>
        <dbReference type="EMBL" id="KAK0447230.1"/>
    </source>
</evidence>